<dbReference type="SFLD" id="SFLDG01129">
    <property type="entry name" value="C1.5:_HAD__Beta-PGM__Phosphata"/>
    <property type="match status" value="1"/>
</dbReference>
<dbReference type="Gene3D" id="1.20.120.1600">
    <property type="match status" value="1"/>
</dbReference>
<dbReference type="SFLD" id="SFLDS00003">
    <property type="entry name" value="Haloacid_Dehalogenase"/>
    <property type="match status" value="1"/>
</dbReference>
<evidence type="ECO:0000256" key="2">
    <source>
        <dbReference type="ARBA" id="ARBA00022801"/>
    </source>
</evidence>
<evidence type="ECO:0000313" key="5">
    <source>
        <dbReference type="Proteomes" id="UP001218788"/>
    </source>
</evidence>
<comment type="caution">
    <text evidence="4">The sequence shown here is derived from an EMBL/GenBank/DDBJ whole genome shotgun (WGS) entry which is preliminary data.</text>
</comment>
<name>A0ABT5KZH6_9ALTE</name>
<dbReference type="InterPro" id="IPR051400">
    <property type="entry name" value="HAD-like_hydrolase"/>
</dbReference>
<dbReference type="InterPro" id="IPR036412">
    <property type="entry name" value="HAD-like_sf"/>
</dbReference>
<dbReference type="InterPro" id="IPR006439">
    <property type="entry name" value="HAD-SF_hydro_IA"/>
</dbReference>
<sequence length="238" mass="26193">MQCYRPVQPVKAMTFDLDDTLYDNGPVIASATASLNDDIARLYPATAALPATQWTTIKRDLIKANPGLASDMGRLRYESLYAALAVEKLADEQRKAAAQSLFDAFYDARSNFSVDNGIKQVLATLAEKMPLIAITNGNVDTVKTGLSEYFTASLHASVGRPSKPHRHMFDEAVAMLKLPPENVLHVGDNLEKDILGAHRAGLQSAWYAANRPMNLQREPVSVLPTVQLANLHELTWFI</sequence>
<evidence type="ECO:0000256" key="3">
    <source>
        <dbReference type="ARBA" id="ARBA00022842"/>
    </source>
</evidence>
<keyword evidence="3" id="KW-0460">Magnesium</keyword>
<dbReference type="EMBL" id="JAQQXP010000001">
    <property type="protein sequence ID" value="MDC8829611.1"/>
    <property type="molecule type" value="Genomic_DNA"/>
</dbReference>
<dbReference type="Gene3D" id="3.40.50.1000">
    <property type="entry name" value="HAD superfamily/HAD-like"/>
    <property type="match status" value="1"/>
</dbReference>
<reference evidence="4 5" key="1">
    <citation type="submission" date="2022-10" db="EMBL/GenBank/DDBJ databases">
        <title>Alteromonas sp. chi3 Genome sequencing.</title>
        <authorList>
            <person name="Park S."/>
        </authorList>
    </citation>
    <scope>NUCLEOTIDE SEQUENCE [LARGE SCALE GENOMIC DNA]</scope>
    <source>
        <strain evidence="5">chi3</strain>
    </source>
</reference>
<keyword evidence="2 4" id="KW-0378">Hydrolase</keyword>
<dbReference type="Pfam" id="PF00702">
    <property type="entry name" value="Hydrolase"/>
    <property type="match status" value="1"/>
</dbReference>
<dbReference type="PANTHER" id="PTHR46470:SF4">
    <property type="entry name" value="5-AMINO-6-(5-PHOSPHO-D-RIBITYLAMINO)URACIL PHOSPHATASE YIGB"/>
    <property type="match status" value="1"/>
</dbReference>
<dbReference type="PANTHER" id="PTHR46470">
    <property type="entry name" value="N-ACYLNEURAMINATE-9-PHOSPHATASE"/>
    <property type="match status" value="1"/>
</dbReference>
<dbReference type="SUPFAM" id="SSF56784">
    <property type="entry name" value="HAD-like"/>
    <property type="match status" value="1"/>
</dbReference>
<dbReference type="NCBIfam" id="TIGR01549">
    <property type="entry name" value="HAD-SF-IA-v1"/>
    <property type="match status" value="1"/>
</dbReference>
<dbReference type="GO" id="GO:0016787">
    <property type="term" value="F:hydrolase activity"/>
    <property type="evidence" value="ECO:0007669"/>
    <property type="project" value="UniProtKB-KW"/>
</dbReference>
<dbReference type="RefSeq" id="WP_273638072.1">
    <property type="nucleotide sequence ID" value="NZ_JAQQXP010000001.1"/>
</dbReference>
<comment type="cofactor">
    <cofactor evidence="1">
        <name>Mg(2+)</name>
        <dbReference type="ChEBI" id="CHEBI:18420"/>
    </cofactor>
</comment>
<proteinExistence type="predicted"/>
<protein>
    <submittedName>
        <fullName evidence="4">HAD-IA family hydrolase</fullName>
    </submittedName>
</protein>
<evidence type="ECO:0000313" key="4">
    <source>
        <dbReference type="EMBL" id="MDC8829611.1"/>
    </source>
</evidence>
<dbReference type="InterPro" id="IPR023214">
    <property type="entry name" value="HAD_sf"/>
</dbReference>
<keyword evidence="5" id="KW-1185">Reference proteome</keyword>
<organism evidence="4 5">
    <name type="scientific">Alteromonas gilva</name>
    <dbReference type="NCBI Taxonomy" id="2987522"/>
    <lineage>
        <taxon>Bacteria</taxon>
        <taxon>Pseudomonadati</taxon>
        <taxon>Pseudomonadota</taxon>
        <taxon>Gammaproteobacteria</taxon>
        <taxon>Alteromonadales</taxon>
        <taxon>Alteromonadaceae</taxon>
        <taxon>Alteromonas/Salinimonas group</taxon>
        <taxon>Alteromonas</taxon>
    </lineage>
</organism>
<dbReference type="Proteomes" id="UP001218788">
    <property type="component" value="Unassembled WGS sequence"/>
</dbReference>
<evidence type="ECO:0000256" key="1">
    <source>
        <dbReference type="ARBA" id="ARBA00001946"/>
    </source>
</evidence>
<gene>
    <name evidence="4" type="ORF">OIK42_02435</name>
</gene>
<accession>A0ABT5KZH6</accession>